<dbReference type="Gene3D" id="4.10.430.10">
    <property type="entry name" value="Histone-like protein H-NS, C-terminal domain"/>
    <property type="match status" value="1"/>
</dbReference>
<dbReference type="SMART" id="SM00528">
    <property type="entry name" value="HNS"/>
    <property type="match status" value="1"/>
</dbReference>
<dbReference type="InterPro" id="IPR027444">
    <property type="entry name" value="H-NS_C_dom"/>
</dbReference>
<organism evidence="4 5">
    <name type="scientific">Sutterella massiliensis</name>
    <dbReference type="NCBI Taxonomy" id="1816689"/>
    <lineage>
        <taxon>Bacteria</taxon>
        <taxon>Pseudomonadati</taxon>
        <taxon>Pseudomonadota</taxon>
        <taxon>Betaproteobacteria</taxon>
        <taxon>Burkholderiales</taxon>
        <taxon>Sutterellaceae</taxon>
        <taxon>Sutterella</taxon>
    </lineage>
</organism>
<name>A0ABS2DTW9_9BURK</name>
<evidence type="ECO:0000313" key="5">
    <source>
        <dbReference type="Proteomes" id="UP000715095"/>
    </source>
</evidence>
<feature type="coiled-coil region" evidence="1">
    <location>
        <begin position="28"/>
        <end position="55"/>
    </location>
</feature>
<dbReference type="EMBL" id="JACJJC010000020">
    <property type="protein sequence ID" value="MBM6704804.1"/>
    <property type="molecule type" value="Genomic_DNA"/>
</dbReference>
<feature type="compositionally biased region" description="Polar residues" evidence="2">
    <location>
        <begin position="1"/>
        <end position="12"/>
    </location>
</feature>
<accession>A0ABS2DTW9</accession>
<dbReference type="InterPro" id="IPR037150">
    <property type="entry name" value="H-NS_C_dom_sf"/>
</dbReference>
<evidence type="ECO:0000256" key="1">
    <source>
        <dbReference type="SAM" id="Coils"/>
    </source>
</evidence>
<sequence length="123" mass="13906">MKIATKNSSSAFAGSGRINEDPDFGLELSSLEIRHQQLSEEYQQLRRIAAERAQNIIDRFELTAEDVTLHERRSAFHSAPNKVTPKYRGPNGELWSGRGKLPVWLQNAIKNGAAREDFLIERG</sequence>
<feature type="domain" description="DNA-binding protein H-NS-like C-terminal" evidence="3">
    <location>
        <begin position="77"/>
        <end position="120"/>
    </location>
</feature>
<dbReference type="SUPFAM" id="SSF81273">
    <property type="entry name" value="H-NS histone-like proteins"/>
    <property type="match status" value="1"/>
</dbReference>
<dbReference type="Proteomes" id="UP000715095">
    <property type="component" value="Unassembled WGS sequence"/>
</dbReference>
<feature type="region of interest" description="Disordered" evidence="2">
    <location>
        <begin position="1"/>
        <end position="20"/>
    </location>
</feature>
<evidence type="ECO:0000313" key="4">
    <source>
        <dbReference type="EMBL" id="MBM6704804.1"/>
    </source>
</evidence>
<keyword evidence="5" id="KW-1185">Reference proteome</keyword>
<keyword evidence="1" id="KW-0175">Coiled coil</keyword>
<reference evidence="4 5" key="1">
    <citation type="journal article" date="2021" name="Sci. Rep.">
        <title>The distribution of antibiotic resistance genes in chicken gut microbiota commensals.</title>
        <authorList>
            <person name="Juricova H."/>
            <person name="Matiasovicova J."/>
            <person name="Kubasova T."/>
            <person name="Cejkova D."/>
            <person name="Rychlik I."/>
        </authorList>
    </citation>
    <scope>NUCLEOTIDE SEQUENCE [LARGE SCALE GENOMIC DNA]</scope>
    <source>
        <strain evidence="4 5">An829</strain>
    </source>
</reference>
<proteinExistence type="predicted"/>
<protein>
    <submittedName>
        <fullName evidence="4">H-NS histone family protein</fullName>
    </submittedName>
</protein>
<dbReference type="RefSeq" id="WP_205104140.1">
    <property type="nucleotide sequence ID" value="NZ_JACJJC010000020.1"/>
</dbReference>
<dbReference type="Pfam" id="PF00816">
    <property type="entry name" value="Histone_HNS"/>
    <property type="match status" value="1"/>
</dbReference>
<gene>
    <name evidence="4" type="ORF">H6A60_09950</name>
</gene>
<evidence type="ECO:0000259" key="3">
    <source>
        <dbReference type="SMART" id="SM00528"/>
    </source>
</evidence>
<evidence type="ECO:0000256" key="2">
    <source>
        <dbReference type="SAM" id="MobiDB-lite"/>
    </source>
</evidence>
<comment type="caution">
    <text evidence="4">The sequence shown here is derived from an EMBL/GenBank/DDBJ whole genome shotgun (WGS) entry which is preliminary data.</text>
</comment>